<evidence type="ECO:0000313" key="3">
    <source>
        <dbReference type="Proteomes" id="UP000198856"/>
    </source>
</evidence>
<reference evidence="2 3" key="1">
    <citation type="submission" date="2016-10" db="EMBL/GenBank/DDBJ databases">
        <authorList>
            <person name="de Groot N.N."/>
        </authorList>
    </citation>
    <scope>NUCLEOTIDE SEQUENCE [LARGE SCALE GENOMIC DNA]</scope>
    <source>
        <strain evidence="2 3">IBRC-M10015</strain>
    </source>
</reference>
<dbReference type="EMBL" id="FNFC01000006">
    <property type="protein sequence ID" value="SDJ64046.1"/>
    <property type="molecule type" value="Genomic_DNA"/>
</dbReference>
<evidence type="ECO:0000256" key="1">
    <source>
        <dbReference type="SAM" id="MobiDB-lite"/>
    </source>
</evidence>
<gene>
    <name evidence="2" type="ORF">SAMN05216226_106159</name>
</gene>
<dbReference type="RefSeq" id="WP_176765267.1">
    <property type="nucleotide sequence ID" value="NZ_FNFC01000006.1"/>
</dbReference>
<dbReference type="AlphaFoldDB" id="A0A1G8VD58"/>
<feature type="region of interest" description="Disordered" evidence="1">
    <location>
        <begin position="18"/>
        <end position="58"/>
    </location>
</feature>
<keyword evidence="3" id="KW-1185">Reference proteome</keyword>
<organism evidence="2 3">
    <name type="scientific">Halovenus aranensis</name>
    <dbReference type="NCBI Taxonomy" id="890420"/>
    <lineage>
        <taxon>Archaea</taxon>
        <taxon>Methanobacteriati</taxon>
        <taxon>Methanobacteriota</taxon>
        <taxon>Stenosarchaea group</taxon>
        <taxon>Halobacteria</taxon>
        <taxon>Halobacteriales</taxon>
        <taxon>Haloarculaceae</taxon>
        <taxon>Halovenus</taxon>
    </lineage>
</organism>
<proteinExistence type="predicted"/>
<evidence type="ECO:0000313" key="2">
    <source>
        <dbReference type="EMBL" id="SDJ64046.1"/>
    </source>
</evidence>
<dbReference type="STRING" id="890420.SAMN05216226_106159"/>
<name>A0A1G8VD58_9EURY</name>
<dbReference type="Proteomes" id="UP000198856">
    <property type="component" value="Unassembled WGS sequence"/>
</dbReference>
<protein>
    <submittedName>
        <fullName evidence="2">Uncharacterized protein</fullName>
    </submittedName>
</protein>
<feature type="compositionally biased region" description="Basic and acidic residues" evidence="1">
    <location>
        <begin position="18"/>
        <end position="39"/>
    </location>
</feature>
<dbReference type="OrthoDB" id="350696at2157"/>
<sequence length="58" mass="6424">MNGHWYCTDCGERIEQEAIDEHESEGHHVKGRFRPDRLLAGDPEMIGSQIDDGDGGGV</sequence>
<accession>A0A1G8VD58</accession>